<feature type="region of interest" description="Disordered" evidence="1">
    <location>
        <begin position="339"/>
        <end position="369"/>
    </location>
</feature>
<accession>A0AAV9V7J0</accession>
<comment type="caution">
    <text evidence="2">The sequence shown here is derived from an EMBL/GenBank/DDBJ whole genome shotgun (WGS) entry which is preliminary data.</text>
</comment>
<reference evidence="2 3" key="1">
    <citation type="submission" date="2019-10" db="EMBL/GenBank/DDBJ databases">
        <authorList>
            <person name="Palmer J.M."/>
        </authorList>
    </citation>
    <scope>NUCLEOTIDE SEQUENCE [LARGE SCALE GENOMIC DNA]</scope>
    <source>
        <strain evidence="2 3">TWF696</strain>
    </source>
</reference>
<feature type="compositionally biased region" description="Basic and acidic residues" evidence="1">
    <location>
        <begin position="317"/>
        <end position="326"/>
    </location>
</feature>
<feature type="region of interest" description="Disordered" evidence="1">
    <location>
        <begin position="203"/>
        <end position="326"/>
    </location>
</feature>
<keyword evidence="3" id="KW-1185">Reference proteome</keyword>
<feature type="compositionally biased region" description="Polar residues" evidence="1">
    <location>
        <begin position="206"/>
        <end position="244"/>
    </location>
</feature>
<evidence type="ECO:0000313" key="3">
    <source>
        <dbReference type="Proteomes" id="UP001375240"/>
    </source>
</evidence>
<dbReference type="AlphaFoldDB" id="A0AAV9V7J0"/>
<evidence type="ECO:0000313" key="2">
    <source>
        <dbReference type="EMBL" id="KAK6354523.1"/>
    </source>
</evidence>
<protein>
    <submittedName>
        <fullName evidence="2">Uncharacterized protein</fullName>
    </submittedName>
</protein>
<proteinExistence type="predicted"/>
<dbReference type="EMBL" id="JAVHNQ010000002">
    <property type="protein sequence ID" value="KAK6354523.1"/>
    <property type="molecule type" value="Genomic_DNA"/>
</dbReference>
<evidence type="ECO:0000256" key="1">
    <source>
        <dbReference type="SAM" id="MobiDB-lite"/>
    </source>
</evidence>
<organism evidence="2 3">
    <name type="scientific">Orbilia brochopaga</name>
    <dbReference type="NCBI Taxonomy" id="3140254"/>
    <lineage>
        <taxon>Eukaryota</taxon>
        <taxon>Fungi</taxon>
        <taxon>Dikarya</taxon>
        <taxon>Ascomycota</taxon>
        <taxon>Pezizomycotina</taxon>
        <taxon>Orbiliomycetes</taxon>
        <taxon>Orbiliales</taxon>
        <taxon>Orbiliaceae</taxon>
        <taxon>Orbilia</taxon>
    </lineage>
</organism>
<dbReference type="Proteomes" id="UP001375240">
    <property type="component" value="Unassembled WGS sequence"/>
</dbReference>
<gene>
    <name evidence="2" type="ORF">TWF696_003666</name>
</gene>
<feature type="region of interest" description="Disordered" evidence="1">
    <location>
        <begin position="382"/>
        <end position="407"/>
    </location>
</feature>
<name>A0AAV9V7J0_9PEZI</name>
<feature type="compositionally biased region" description="Basic and acidic residues" evidence="1">
    <location>
        <begin position="245"/>
        <end position="260"/>
    </location>
</feature>
<feature type="compositionally biased region" description="Polar residues" evidence="1">
    <location>
        <begin position="592"/>
        <end position="607"/>
    </location>
</feature>
<feature type="region of interest" description="Disordered" evidence="1">
    <location>
        <begin position="585"/>
        <end position="607"/>
    </location>
</feature>
<sequence length="607" mass="67255">MFWKKRQKIPVSNEAPVLPVLAEDMSNLLPEVVAVVDEILDQAAAEEEKVERLKTRGIRLLAPDAFQYGGHIYRSIGKAKWERIDAEDYDARAIGTREENREMFGWFLDSPQDKLKKDLRKKNIVVLPNTAEGMEGGLLEQVHKTSAARSPSTAKDTSVELRHEGNVEILSASAPVESNVLPGLIPHFASLKPQRSYLLSQHDRSTYNSGSSASQRIPNTPTKSRPANKLPSDSIQTDESSGTKNQEHSLEISSDGRDENSTPDLFELEINDKAAVKRPPYPETNSPSQQAVDEYQLKSRKHPPAPTTISKRAQHRSGVEEAVPKTDKVQCSKIVPDNFHTGSQIQMAGPSEGSSESGSKAAMKQSQGVQISARLNDHRNNHSEHSAHRVHHQHLPGKPSAARSCINATPQPDMNGGSSAHSTLINNPVCYRNAGGYKGDGITLQPRESSTSIFVDPMVGPCRERDTANPDGNYVLKSANKLVTQGEPLDEHRKFPWTVTRYQPQDQISPATQRTSPPLHPGHSGHLEDYNMMAQLPYDNDFGNENNFPSNKQDHFVSDLTQRCANQSANASEFARLKKRRELYHKRKNRHQTASNQKQAVGTTNAA</sequence>